<dbReference type="EMBL" id="JAPNUD010000069">
    <property type="protein sequence ID" value="MDA0643509.1"/>
    <property type="molecule type" value="Genomic_DNA"/>
</dbReference>
<proteinExistence type="predicted"/>
<dbReference type="InterPro" id="IPR012349">
    <property type="entry name" value="Split_barrel_FMN-bd"/>
</dbReference>
<name>A0ABT4T1Z9_9ACTN</name>
<dbReference type="RefSeq" id="WP_271277762.1">
    <property type="nucleotide sequence ID" value="NZ_JAPNUD010000069.1"/>
</dbReference>
<dbReference type="InterPro" id="IPR052019">
    <property type="entry name" value="F420H2_bilvrd_red/Heme_oxyg"/>
</dbReference>
<dbReference type="SUPFAM" id="SSF50475">
    <property type="entry name" value="FMN-binding split barrel"/>
    <property type="match status" value="1"/>
</dbReference>
<gene>
    <name evidence="3" type="ORF">OUY24_23010</name>
</gene>
<dbReference type="InterPro" id="IPR011576">
    <property type="entry name" value="Pyridox_Oxase_N"/>
</dbReference>
<feature type="domain" description="Pyridoxamine 5'-phosphate oxidase N-terminal" evidence="2">
    <location>
        <begin position="22"/>
        <end position="153"/>
    </location>
</feature>
<accession>A0ABT4T1Z9</accession>
<evidence type="ECO:0000313" key="3">
    <source>
        <dbReference type="EMBL" id="MDA0643509.1"/>
    </source>
</evidence>
<keyword evidence="4" id="KW-1185">Reference proteome</keyword>
<dbReference type="PANTHER" id="PTHR35176:SF6">
    <property type="entry name" value="HEME OXYGENASE HI_0854-RELATED"/>
    <property type="match status" value="1"/>
</dbReference>
<evidence type="ECO:0000256" key="1">
    <source>
        <dbReference type="ARBA" id="ARBA00023002"/>
    </source>
</evidence>
<evidence type="ECO:0000313" key="4">
    <source>
        <dbReference type="Proteomes" id="UP001212498"/>
    </source>
</evidence>
<reference evidence="3 4" key="1">
    <citation type="submission" date="2022-11" db="EMBL/GenBank/DDBJ databases">
        <title>Nonomuraea corallina sp. nov., a new species of the genus Nonomuraea isolated from sea side sediment in Thai sea.</title>
        <authorList>
            <person name="Ngamcharungchit C."/>
            <person name="Matsumoto A."/>
            <person name="Suriyachadkun C."/>
            <person name="Panbangred W."/>
            <person name="Inahashi Y."/>
            <person name="Intra B."/>
        </authorList>
    </citation>
    <scope>NUCLEOTIDE SEQUENCE [LARGE SCALE GENOMIC DNA]</scope>
    <source>
        <strain evidence="3 4">DSM 43553</strain>
    </source>
</reference>
<feature type="non-terminal residue" evidence="3">
    <location>
        <position position="159"/>
    </location>
</feature>
<dbReference type="PANTHER" id="PTHR35176">
    <property type="entry name" value="HEME OXYGENASE HI_0854-RELATED"/>
    <property type="match status" value="1"/>
</dbReference>
<keyword evidence="1" id="KW-0560">Oxidoreductase</keyword>
<dbReference type="Pfam" id="PF01243">
    <property type="entry name" value="PNPOx_N"/>
    <property type="match status" value="1"/>
</dbReference>
<evidence type="ECO:0000259" key="2">
    <source>
        <dbReference type="Pfam" id="PF01243"/>
    </source>
</evidence>
<organism evidence="3 4">
    <name type="scientific">Nonomuraea ferruginea</name>
    <dbReference type="NCBI Taxonomy" id="46174"/>
    <lineage>
        <taxon>Bacteria</taxon>
        <taxon>Bacillati</taxon>
        <taxon>Actinomycetota</taxon>
        <taxon>Actinomycetes</taxon>
        <taxon>Streptosporangiales</taxon>
        <taxon>Streptosporangiaceae</taxon>
        <taxon>Nonomuraea</taxon>
    </lineage>
</organism>
<comment type="caution">
    <text evidence="3">The sequence shown here is derived from an EMBL/GenBank/DDBJ whole genome shotgun (WGS) entry which is preliminary data.</text>
</comment>
<dbReference type="Gene3D" id="2.30.110.10">
    <property type="entry name" value="Electron Transport, Fmn-binding Protein, Chain A"/>
    <property type="match status" value="1"/>
</dbReference>
<dbReference type="Proteomes" id="UP001212498">
    <property type="component" value="Unassembled WGS sequence"/>
</dbReference>
<sequence length="159" mass="17579">MSADSQPRAALRHGSRLAMTAAEVDAFLAGERVCRVATAGPDGHPHVSPLWFAWDGAALWLCSLVSSRRFTDLTARPRVAVVVDAGDAYGELRGVEIRGTARVVGPVPWDGVVTPDLAEAERLFTEKYPEQRHVRRKGRHAWIRVEPEHTSTWDFRKGA</sequence>
<protein>
    <submittedName>
        <fullName evidence="3">Pyridoxamine 5'-phosphate oxidase family protein</fullName>
    </submittedName>
</protein>